<evidence type="ECO:0000256" key="8">
    <source>
        <dbReference type="ARBA" id="ARBA00022786"/>
    </source>
</evidence>
<comment type="subcellular location">
    <subcellularLocation>
        <location evidence="1">Nucleus</location>
    </subcellularLocation>
</comment>
<dbReference type="Proteomes" id="UP000625711">
    <property type="component" value="Unassembled WGS sequence"/>
</dbReference>
<keyword evidence="7 13" id="KW-0863">Zinc-finger</keyword>
<dbReference type="CDD" id="cd16651">
    <property type="entry name" value="SPL-RING_NSE2"/>
    <property type="match status" value="1"/>
</dbReference>
<keyword evidence="10" id="KW-0539">Nucleus</keyword>
<protein>
    <recommendedName>
        <fullName evidence="4">E3 SUMO-protein ligase NSE2</fullName>
    </recommendedName>
    <alternativeName>
        <fullName evidence="11">E3 SUMO-protein transferase NSE2</fullName>
    </alternativeName>
    <alternativeName>
        <fullName evidence="12">Non-structural maintenance of chromosomes element 2 homolog</fullName>
    </alternativeName>
</protein>
<evidence type="ECO:0000313" key="16">
    <source>
        <dbReference type="Proteomes" id="UP000625711"/>
    </source>
</evidence>
<accession>A0A834M0S4</accession>
<dbReference type="GO" id="GO:0000724">
    <property type="term" value="P:double-strand break repair via homologous recombination"/>
    <property type="evidence" value="ECO:0007669"/>
    <property type="project" value="InterPro"/>
</dbReference>
<dbReference type="PANTHER" id="PTHR21330:SF1">
    <property type="entry name" value="E3 SUMO-PROTEIN LIGASE NSE2"/>
    <property type="match status" value="1"/>
</dbReference>
<dbReference type="AlphaFoldDB" id="A0A834M0S4"/>
<dbReference type="GO" id="GO:0008270">
    <property type="term" value="F:zinc ion binding"/>
    <property type="evidence" value="ECO:0007669"/>
    <property type="project" value="UniProtKB-KW"/>
</dbReference>
<proteinExistence type="inferred from homology"/>
<name>A0A834M0S4_RHYFE</name>
<dbReference type="GO" id="GO:0005634">
    <property type="term" value="C:nucleus"/>
    <property type="evidence" value="ECO:0007669"/>
    <property type="project" value="UniProtKB-SubCell"/>
</dbReference>
<organism evidence="15 16">
    <name type="scientific">Rhynchophorus ferrugineus</name>
    <name type="common">Red palm weevil</name>
    <name type="synonym">Curculio ferrugineus</name>
    <dbReference type="NCBI Taxonomy" id="354439"/>
    <lineage>
        <taxon>Eukaryota</taxon>
        <taxon>Metazoa</taxon>
        <taxon>Ecdysozoa</taxon>
        <taxon>Arthropoda</taxon>
        <taxon>Hexapoda</taxon>
        <taxon>Insecta</taxon>
        <taxon>Pterygota</taxon>
        <taxon>Neoptera</taxon>
        <taxon>Endopterygota</taxon>
        <taxon>Coleoptera</taxon>
        <taxon>Polyphaga</taxon>
        <taxon>Cucujiformia</taxon>
        <taxon>Curculionidae</taxon>
        <taxon>Dryophthorinae</taxon>
        <taxon>Rhynchophorus</taxon>
    </lineage>
</organism>
<keyword evidence="16" id="KW-1185">Reference proteome</keyword>
<dbReference type="SUPFAM" id="SSF57850">
    <property type="entry name" value="RING/U-box"/>
    <property type="match status" value="1"/>
</dbReference>
<evidence type="ECO:0000256" key="2">
    <source>
        <dbReference type="ARBA" id="ARBA00004718"/>
    </source>
</evidence>
<evidence type="ECO:0000256" key="12">
    <source>
        <dbReference type="ARBA" id="ARBA00032533"/>
    </source>
</evidence>
<dbReference type="InterPro" id="IPR004181">
    <property type="entry name" value="Znf_MIZ"/>
</dbReference>
<dbReference type="Pfam" id="PF11789">
    <property type="entry name" value="zf-Nse"/>
    <property type="match status" value="1"/>
</dbReference>
<keyword evidence="8" id="KW-0833">Ubl conjugation pathway</keyword>
<dbReference type="InterPro" id="IPR026846">
    <property type="entry name" value="Nse2(Mms21)"/>
</dbReference>
<dbReference type="EMBL" id="JAACXV010014526">
    <property type="protein sequence ID" value="KAF7266578.1"/>
    <property type="molecule type" value="Genomic_DNA"/>
</dbReference>
<gene>
    <name evidence="15" type="ORF">GWI33_020086</name>
</gene>
<evidence type="ECO:0000256" key="9">
    <source>
        <dbReference type="ARBA" id="ARBA00022833"/>
    </source>
</evidence>
<comment type="pathway">
    <text evidence="2">Protein modification; protein sumoylation.</text>
</comment>
<dbReference type="PANTHER" id="PTHR21330">
    <property type="entry name" value="E3 SUMO-PROTEIN LIGASE NSE2"/>
    <property type="match status" value="1"/>
</dbReference>
<dbReference type="GO" id="GO:0030915">
    <property type="term" value="C:Smc5-Smc6 complex"/>
    <property type="evidence" value="ECO:0007669"/>
    <property type="project" value="InterPro"/>
</dbReference>
<dbReference type="PROSITE" id="PS51044">
    <property type="entry name" value="ZF_SP_RING"/>
    <property type="match status" value="1"/>
</dbReference>
<evidence type="ECO:0000256" key="4">
    <source>
        <dbReference type="ARBA" id="ARBA00020923"/>
    </source>
</evidence>
<keyword evidence="9" id="KW-0862">Zinc</keyword>
<evidence type="ECO:0000256" key="10">
    <source>
        <dbReference type="ARBA" id="ARBA00023242"/>
    </source>
</evidence>
<reference evidence="15" key="1">
    <citation type="submission" date="2020-08" db="EMBL/GenBank/DDBJ databases">
        <title>Genome sequencing and assembly of the red palm weevil Rhynchophorus ferrugineus.</title>
        <authorList>
            <person name="Dias G.B."/>
            <person name="Bergman C.M."/>
            <person name="Manee M."/>
        </authorList>
    </citation>
    <scope>NUCLEOTIDE SEQUENCE</scope>
    <source>
        <strain evidence="15">AA-2017</strain>
        <tissue evidence="15">Whole larva</tissue>
    </source>
</reference>
<evidence type="ECO:0000256" key="5">
    <source>
        <dbReference type="ARBA" id="ARBA00022679"/>
    </source>
</evidence>
<evidence type="ECO:0000256" key="7">
    <source>
        <dbReference type="ARBA" id="ARBA00022771"/>
    </source>
</evidence>
<dbReference type="GO" id="GO:0016925">
    <property type="term" value="P:protein sumoylation"/>
    <property type="evidence" value="ECO:0007669"/>
    <property type="project" value="UniProtKB-UniPathway"/>
</dbReference>
<dbReference type="GO" id="GO:0061665">
    <property type="term" value="F:SUMO ligase activity"/>
    <property type="evidence" value="ECO:0007669"/>
    <property type="project" value="TreeGrafter"/>
</dbReference>
<dbReference type="Gene3D" id="3.30.40.10">
    <property type="entry name" value="Zinc/RING finger domain, C3HC4 (zinc finger)"/>
    <property type="match status" value="1"/>
</dbReference>
<evidence type="ECO:0000313" key="15">
    <source>
        <dbReference type="EMBL" id="KAF7266578.1"/>
    </source>
</evidence>
<keyword evidence="5" id="KW-0808">Transferase</keyword>
<keyword evidence="6" id="KW-0479">Metal-binding</keyword>
<evidence type="ECO:0000256" key="13">
    <source>
        <dbReference type="PROSITE-ProRule" id="PRU00452"/>
    </source>
</evidence>
<evidence type="ECO:0000259" key="14">
    <source>
        <dbReference type="PROSITE" id="PS51044"/>
    </source>
</evidence>
<evidence type="ECO:0000256" key="6">
    <source>
        <dbReference type="ARBA" id="ARBA00022723"/>
    </source>
</evidence>
<evidence type="ECO:0000256" key="11">
    <source>
        <dbReference type="ARBA" id="ARBA00031731"/>
    </source>
</evidence>
<evidence type="ECO:0000256" key="1">
    <source>
        <dbReference type="ARBA" id="ARBA00004123"/>
    </source>
</evidence>
<dbReference type="OrthoDB" id="26899at2759"/>
<evidence type="ECO:0000256" key="3">
    <source>
        <dbReference type="ARBA" id="ARBA00008212"/>
    </source>
</evidence>
<dbReference type="UniPathway" id="UPA00886"/>
<comment type="caution">
    <text evidence="15">The sequence shown here is derived from an EMBL/GenBank/DDBJ whole genome shotgun (WGS) entry which is preliminary data.</text>
</comment>
<sequence>MASTERYNRALEKCLRSITTWKNMINDYVDDSDKSAEVDKLQNSIKSYCLIDNDYKKTQEVIELISHNLKDIEKIEDIDAILQEKINEQSMDDFTSSEIWDRFNSNDVFVRSTKPKEQNLSLNYEAVDDSILCSNTFTPPIDPITKTVIKKPVKNKICGHIYDHNSIYDYLRQSKNKAKCPYIGCKNNKLRGGDFNEDNILKQRIEQYIYNKTNNSSDDED</sequence>
<feature type="domain" description="SP-RING-type" evidence="14">
    <location>
        <begin position="127"/>
        <end position="210"/>
    </location>
</feature>
<dbReference type="InterPro" id="IPR013083">
    <property type="entry name" value="Znf_RING/FYVE/PHD"/>
</dbReference>
<comment type="similarity">
    <text evidence="3">Belongs to the NSE2 family.</text>
</comment>